<dbReference type="GO" id="GO:0016055">
    <property type="term" value="P:Wnt signaling pathway"/>
    <property type="evidence" value="ECO:0007669"/>
    <property type="project" value="UniProtKB-KW"/>
</dbReference>
<evidence type="ECO:0000259" key="10">
    <source>
        <dbReference type="Pfam" id="PF04706"/>
    </source>
</evidence>
<dbReference type="InterPro" id="IPR006796">
    <property type="entry name" value="Dickkopf_N"/>
</dbReference>
<feature type="compositionally biased region" description="Basic and acidic residues" evidence="8">
    <location>
        <begin position="308"/>
        <end position="320"/>
    </location>
</feature>
<organism evidence="11 12">
    <name type="scientific">Oryzias melastigma</name>
    <name type="common">Marine medaka</name>
    <dbReference type="NCBI Taxonomy" id="30732"/>
    <lineage>
        <taxon>Eukaryota</taxon>
        <taxon>Metazoa</taxon>
        <taxon>Chordata</taxon>
        <taxon>Craniata</taxon>
        <taxon>Vertebrata</taxon>
        <taxon>Euteleostomi</taxon>
        <taxon>Actinopterygii</taxon>
        <taxon>Neopterygii</taxon>
        <taxon>Teleostei</taxon>
        <taxon>Neoteleostei</taxon>
        <taxon>Acanthomorphata</taxon>
        <taxon>Ovalentaria</taxon>
        <taxon>Atherinomorphae</taxon>
        <taxon>Beloniformes</taxon>
        <taxon>Adrianichthyidae</taxon>
        <taxon>Oryziinae</taxon>
        <taxon>Oryzias</taxon>
    </lineage>
</organism>
<dbReference type="Proteomes" id="UP000646548">
    <property type="component" value="Unassembled WGS sequence"/>
</dbReference>
<dbReference type="Pfam" id="PF04706">
    <property type="entry name" value="Dickkopf_N"/>
    <property type="match status" value="1"/>
</dbReference>
<keyword evidence="4" id="KW-0964">Secreted</keyword>
<dbReference type="GO" id="GO:0005615">
    <property type="term" value="C:extracellular space"/>
    <property type="evidence" value="ECO:0007669"/>
    <property type="project" value="TreeGrafter"/>
</dbReference>
<dbReference type="EMBL" id="WKFB01000035">
    <property type="protein sequence ID" value="KAF6738133.1"/>
    <property type="molecule type" value="Genomic_DNA"/>
</dbReference>
<evidence type="ECO:0000256" key="2">
    <source>
        <dbReference type="ARBA" id="ARBA00010842"/>
    </source>
</evidence>
<keyword evidence="9" id="KW-0812">Transmembrane</keyword>
<keyword evidence="6" id="KW-0732">Signal</keyword>
<evidence type="ECO:0000256" key="5">
    <source>
        <dbReference type="ARBA" id="ARBA00022687"/>
    </source>
</evidence>
<dbReference type="GO" id="GO:0048019">
    <property type="term" value="F:receptor antagonist activity"/>
    <property type="evidence" value="ECO:0007669"/>
    <property type="project" value="TreeGrafter"/>
</dbReference>
<evidence type="ECO:0000256" key="8">
    <source>
        <dbReference type="SAM" id="MobiDB-lite"/>
    </source>
</evidence>
<comment type="similarity">
    <text evidence="2">Belongs to the dickkopf family.</text>
</comment>
<dbReference type="GO" id="GO:0039706">
    <property type="term" value="F:co-receptor binding"/>
    <property type="evidence" value="ECO:0007669"/>
    <property type="project" value="TreeGrafter"/>
</dbReference>
<comment type="caution">
    <text evidence="11">The sequence shown here is derived from an EMBL/GenBank/DDBJ whole genome shotgun (WGS) entry which is preliminary data.</text>
</comment>
<evidence type="ECO:0000256" key="4">
    <source>
        <dbReference type="ARBA" id="ARBA00022525"/>
    </source>
</evidence>
<evidence type="ECO:0000256" key="9">
    <source>
        <dbReference type="SAM" id="Phobius"/>
    </source>
</evidence>
<dbReference type="AlphaFoldDB" id="A0A834FPT4"/>
<evidence type="ECO:0000256" key="6">
    <source>
        <dbReference type="ARBA" id="ARBA00022729"/>
    </source>
</evidence>
<keyword evidence="9" id="KW-1133">Transmembrane helix</keyword>
<keyword evidence="3" id="KW-0217">Developmental protein</keyword>
<dbReference type="GO" id="GO:0090090">
    <property type="term" value="P:negative regulation of canonical Wnt signaling pathway"/>
    <property type="evidence" value="ECO:0007669"/>
    <property type="project" value="TreeGrafter"/>
</dbReference>
<evidence type="ECO:0000256" key="3">
    <source>
        <dbReference type="ARBA" id="ARBA00022473"/>
    </source>
</evidence>
<dbReference type="InterPro" id="IPR039863">
    <property type="entry name" value="DKK1-4"/>
</dbReference>
<evidence type="ECO:0000313" key="12">
    <source>
        <dbReference type="Proteomes" id="UP000646548"/>
    </source>
</evidence>
<feature type="domain" description="Dickkopf N-terminal cysteine-rich" evidence="10">
    <location>
        <begin position="83"/>
        <end position="134"/>
    </location>
</feature>
<gene>
    <name evidence="11" type="ORF">FQA47_014497</name>
</gene>
<evidence type="ECO:0000313" key="11">
    <source>
        <dbReference type="EMBL" id="KAF6738133.1"/>
    </source>
</evidence>
<keyword evidence="7" id="KW-1015">Disulfide bond</keyword>
<feature type="transmembrane region" description="Helical" evidence="9">
    <location>
        <begin position="21"/>
        <end position="41"/>
    </location>
</feature>
<proteinExistence type="inferred from homology"/>
<dbReference type="PANTHER" id="PTHR12113:SF12">
    <property type="entry name" value="DICKKOPF-RELATED PROTEIN 2"/>
    <property type="match status" value="1"/>
</dbReference>
<keyword evidence="5" id="KW-0879">Wnt signaling pathway</keyword>
<name>A0A834FPT4_ORYME</name>
<dbReference type="PANTHER" id="PTHR12113">
    <property type="entry name" value="DICKKOPF3-LIKE 3"/>
    <property type="match status" value="1"/>
</dbReference>
<evidence type="ECO:0000256" key="7">
    <source>
        <dbReference type="ARBA" id="ARBA00023157"/>
    </source>
</evidence>
<keyword evidence="9" id="KW-0472">Membrane</keyword>
<reference evidence="11" key="1">
    <citation type="journal article" name="BMC Genomics">
        <title>Long-read sequencing and de novo genome assembly of marine medaka (Oryzias melastigma).</title>
        <authorList>
            <person name="Liang P."/>
            <person name="Saqib H.S.A."/>
            <person name="Ni X."/>
            <person name="Shen Y."/>
        </authorList>
    </citation>
    <scope>NUCLEOTIDE SEQUENCE</scope>
    <source>
        <strain evidence="11">Bigg-433</strain>
    </source>
</reference>
<feature type="region of interest" description="Disordered" evidence="8">
    <location>
        <begin position="280"/>
        <end position="320"/>
    </location>
</feature>
<protein>
    <submittedName>
        <fullName evidence="11">Dickkopf-related protein 2</fullName>
    </submittedName>
</protein>
<sequence>MVKVDQRTLQVISISSNQTRFCCSSTVMQGLVLILGLLVLVCSPHVEPRVQLNSIRTVVLREGPAVPANRSSWESSLDLKLHQCMSDLECSEGSFCHIPATGPAHSRCRTCRRSGKRCLRDGMCCRDNRCLNSKVTSPRIPESSVEATAFSFPVFDRILSDVCVPDAAAAQSIPDADGEMKMKGWRQRKRMNIKGASSKGQVGDPCPALVRTARGGCAALATSGRASASRCCRRGRCARGSAGRATPAWSCSSAAPAAAGSAAGSCRTPACSLRPPLCCSPRRPAPNSRRRPPPSGQSQRARGCTCARRSERERSYLQKA</sequence>
<evidence type="ECO:0000256" key="1">
    <source>
        <dbReference type="ARBA" id="ARBA00004613"/>
    </source>
</evidence>
<accession>A0A834FPT4</accession>
<comment type="subcellular location">
    <subcellularLocation>
        <location evidence="1">Secreted</location>
    </subcellularLocation>
</comment>